<dbReference type="EMBL" id="JACHND010000001">
    <property type="protein sequence ID" value="MBB4702493.1"/>
    <property type="molecule type" value="Genomic_DNA"/>
</dbReference>
<dbReference type="Pfam" id="PF16859">
    <property type="entry name" value="TetR_C_11"/>
    <property type="match status" value="1"/>
</dbReference>
<protein>
    <recommendedName>
        <fullName evidence="4">Tetracyclin repressor-like C-terminal domain-containing protein</fullName>
    </recommendedName>
</protein>
<sequence>MFPEPRFHPAIPAGTPPHSVRSGPTPARGRGDLPAGPPPGAVADIGFGTLGYRLLATREPLDEALIGDLVRVLTAA</sequence>
<feature type="region of interest" description="Disordered" evidence="3">
    <location>
        <begin position="1"/>
        <end position="40"/>
    </location>
</feature>
<gene>
    <name evidence="5" type="ORF">BJ982_004037</name>
</gene>
<accession>A0A7W7D8Z5</accession>
<dbReference type="Proteomes" id="UP000542210">
    <property type="component" value="Unassembled WGS sequence"/>
</dbReference>
<organism evidence="5 6">
    <name type="scientific">Sphaerisporangium siamense</name>
    <dbReference type="NCBI Taxonomy" id="795645"/>
    <lineage>
        <taxon>Bacteria</taxon>
        <taxon>Bacillati</taxon>
        <taxon>Actinomycetota</taxon>
        <taxon>Actinomycetes</taxon>
        <taxon>Streptosporangiales</taxon>
        <taxon>Streptosporangiaceae</taxon>
        <taxon>Sphaerisporangium</taxon>
    </lineage>
</organism>
<feature type="domain" description="Tetracyclin repressor-like C-terminal" evidence="4">
    <location>
        <begin position="27"/>
        <end position="71"/>
    </location>
</feature>
<evidence type="ECO:0000256" key="3">
    <source>
        <dbReference type="SAM" id="MobiDB-lite"/>
    </source>
</evidence>
<evidence type="ECO:0000256" key="2">
    <source>
        <dbReference type="ARBA" id="ARBA00023163"/>
    </source>
</evidence>
<keyword evidence="2" id="KW-0804">Transcription</keyword>
<evidence type="ECO:0000313" key="5">
    <source>
        <dbReference type="EMBL" id="MBB4702493.1"/>
    </source>
</evidence>
<keyword evidence="6" id="KW-1185">Reference proteome</keyword>
<comment type="caution">
    <text evidence="5">The sequence shown here is derived from an EMBL/GenBank/DDBJ whole genome shotgun (WGS) entry which is preliminary data.</text>
</comment>
<dbReference type="RefSeq" id="WP_184882294.1">
    <property type="nucleotide sequence ID" value="NZ_BOOV01000033.1"/>
</dbReference>
<dbReference type="SUPFAM" id="SSF48498">
    <property type="entry name" value="Tetracyclin repressor-like, C-terminal domain"/>
    <property type="match status" value="1"/>
</dbReference>
<keyword evidence="1" id="KW-0805">Transcription regulation</keyword>
<evidence type="ECO:0000313" key="6">
    <source>
        <dbReference type="Proteomes" id="UP000542210"/>
    </source>
</evidence>
<reference evidence="5 6" key="1">
    <citation type="submission" date="2020-08" db="EMBL/GenBank/DDBJ databases">
        <title>Sequencing the genomes of 1000 actinobacteria strains.</title>
        <authorList>
            <person name="Klenk H.-P."/>
        </authorList>
    </citation>
    <scope>NUCLEOTIDE SEQUENCE [LARGE SCALE GENOMIC DNA]</scope>
    <source>
        <strain evidence="5 6">DSM 45784</strain>
    </source>
</reference>
<name>A0A7W7D8Z5_9ACTN</name>
<proteinExistence type="predicted"/>
<dbReference type="InterPro" id="IPR011075">
    <property type="entry name" value="TetR_C"/>
</dbReference>
<dbReference type="InterPro" id="IPR036271">
    <property type="entry name" value="Tet_transcr_reg_TetR-rel_C_sf"/>
</dbReference>
<dbReference type="Gene3D" id="1.10.357.10">
    <property type="entry name" value="Tetracycline Repressor, domain 2"/>
    <property type="match status" value="1"/>
</dbReference>
<evidence type="ECO:0000256" key="1">
    <source>
        <dbReference type="ARBA" id="ARBA00023015"/>
    </source>
</evidence>
<evidence type="ECO:0000259" key="4">
    <source>
        <dbReference type="Pfam" id="PF16859"/>
    </source>
</evidence>
<dbReference type="AlphaFoldDB" id="A0A7W7D8Z5"/>